<dbReference type="Proteomes" id="UP001458880">
    <property type="component" value="Unassembled WGS sequence"/>
</dbReference>
<gene>
    <name evidence="1" type="ORF">QE152_g26162</name>
</gene>
<dbReference type="AlphaFoldDB" id="A0AAW1JY77"/>
<sequence>MSESPTTATLKSPKLQQSSLQPLQVDGNLAHNWKNWIQHFNIYMRASGLENEEDKRKVAIFLHFIGGEALDIFNSFNLDMDTCSYDDVITKFKSHCMPKKNLTVERQLLQFNLGHKVKVERHNLI</sequence>
<evidence type="ECO:0000313" key="1">
    <source>
        <dbReference type="EMBL" id="KAK9710189.1"/>
    </source>
</evidence>
<evidence type="ECO:0000313" key="2">
    <source>
        <dbReference type="Proteomes" id="UP001458880"/>
    </source>
</evidence>
<reference evidence="1 2" key="1">
    <citation type="journal article" date="2024" name="BMC Genomics">
        <title>De novo assembly and annotation of Popillia japonica's genome with initial clues to its potential as an invasive pest.</title>
        <authorList>
            <person name="Cucini C."/>
            <person name="Boschi S."/>
            <person name="Funari R."/>
            <person name="Cardaioli E."/>
            <person name="Iannotti N."/>
            <person name="Marturano G."/>
            <person name="Paoli F."/>
            <person name="Bruttini M."/>
            <person name="Carapelli A."/>
            <person name="Frati F."/>
            <person name="Nardi F."/>
        </authorList>
    </citation>
    <scope>NUCLEOTIDE SEQUENCE [LARGE SCALE GENOMIC DNA]</scope>
    <source>
        <strain evidence="1">DMR45628</strain>
    </source>
</reference>
<proteinExistence type="predicted"/>
<protein>
    <recommendedName>
        <fullName evidence="3">Retrotransposon gag domain-containing protein</fullName>
    </recommendedName>
</protein>
<keyword evidence="2" id="KW-1185">Reference proteome</keyword>
<comment type="caution">
    <text evidence="1">The sequence shown here is derived from an EMBL/GenBank/DDBJ whole genome shotgun (WGS) entry which is preliminary data.</text>
</comment>
<dbReference type="EMBL" id="JASPKY010000297">
    <property type="protein sequence ID" value="KAK9710189.1"/>
    <property type="molecule type" value="Genomic_DNA"/>
</dbReference>
<name>A0AAW1JY77_POPJA</name>
<evidence type="ECO:0008006" key="3">
    <source>
        <dbReference type="Google" id="ProtNLM"/>
    </source>
</evidence>
<organism evidence="1 2">
    <name type="scientific">Popillia japonica</name>
    <name type="common">Japanese beetle</name>
    <dbReference type="NCBI Taxonomy" id="7064"/>
    <lineage>
        <taxon>Eukaryota</taxon>
        <taxon>Metazoa</taxon>
        <taxon>Ecdysozoa</taxon>
        <taxon>Arthropoda</taxon>
        <taxon>Hexapoda</taxon>
        <taxon>Insecta</taxon>
        <taxon>Pterygota</taxon>
        <taxon>Neoptera</taxon>
        <taxon>Endopterygota</taxon>
        <taxon>Coleoptera</taxon>
        <taxon>Polyphaga</taxon>
        <taxon>Scarabaeiformia</taxon>
        <taxon>Scarabaeidae</taxon>
        <taxon>Rutelinae</taxon>
        <taxon>Popillia</taxon>
    </lineage>
</organism>
<accession>A0AAW1JY77</accession>